<protein>
    <submittedName>
        <fullName evidence="1">Uncharacterized protein</fullName>
    </submittedName>
</protein>
<gene>
    <name evidence="1" type="ORF">BLNAU_13517</name>
</gene>
<accession>A0ABQ9XJW1</accession>
<comment type="caution">
    <text evidence="1">The sequence shown here is derived from an EMBL/GenBank/DDBJ whole genome shotgun (WGS) entry which is preliminary data.</text>
</comment>
<dbReference type="EMBL" id="JARBJD010000117">
    <property type="protein sequence ID" value="KAK2951495.1"/>
    <property type="molecule type" value="Genomic_DNA"/>
</dbReference>
<evidence type="ECO:0000313" key="1">
    <source>
        <dbReference type="EMBL" id="KAK2951495.1"/>
    </source>
</evidence>
<keyword evidence="2" id="KW-1185">Reference proteome</keyword>
<sequence>MDHDQQGEEPIGSYWRNRLYTSHLLFSEEETFRDGRDRMCLPGHINLGARKLLSVTDSSITLASLSLRPTQLLAQITNSFCSLSNCDIHISTTPPFLAQQPEQYPAYAGKLTITHDSDSDQNGGAIAVILDGSNNEECRLTVDLETCHFSNTTARTGEGGAIFFNVQGDSECSGSIVIRAKTEFSDCISNVGGCIRSSISSSQPISFMLDDSFVESSTAETGGGITHEVLLSSTSSFSVNECRIRNCSSNCGGSFMFIIHEYLAISIAHTTFNASTSSQEGGCIAIKQYKSTTNHPFSLILSHLFIHHCSSKYMGGCVFVEQVGVDIEGESVITCDQIDATHCSSSSYGGFFYLNQTGSMNLSMSTSLIQSLFANSWGAFLYCIASKHRDLPISLTITISNVNFTDLSCAQGSLLHWPNTSCPLSIFLTLEYVSVKKLDCVFPGSLIRLDPCSVPVERECVLKNCYIA</sequence>
<organism evidence="1 2">
    <name type="scientific">Blattamonas nauphoetae</name>
    <dbReference type="NCBI Taxonomy" id="2049346"/>
    <lineage>
        <taxon>Eukaryota</taxon>
        <taxon>Metamonada</taxon>
        <taxon>Preaxostyla</taxon>
        <taxon>Oxymonadida</taxon>
        <taxon>Blattamonas</taxon>
    </lineage>
</organism>
<dbReference type="Proteomes" id="UP001281761">
    <property type="component" value="Unassembled WGS sequence"/>
</dbReference>
<reference evidence="1 2" key="1">
    <citation type="journal article" date="2022" name="bioRxiv">
        <title>Genomics of Preaxostyla Flagellates Illuminates Evolutionary Transitions and the Path Towards Mitochondrial Loss.</title>
        <authorList>
            <person name="Novak L.V.F."/>
            <person name="Treitli S.C."/>
            <person name="Pyrih J."/>
            <person name="Halakuc P."/>
            <person name="Pipaliya S.V."/>
            <person name="Vacek V."/>
            <person name="Brzon O."/>
            <person name="Soukal P."/>
            <person name="Eme L."/>
            <person name="Dacks J.B."/>
            <person name="Karnkowska A."/>
            <person name="Elias M."/>
            <person name="Hampl V."/>
        </authorList>
    </citation>
    <scope>NUCLEOTIDE SEQUENCE [LARGE SCALE GENOMIC DNA]</scope>
    <source>
        <strain evidence="1">NAU3</strain>
        <tissue evidence="1">Gut</tissue>
    </source>
</reference>
<proteinExistence type="predicted"/>
<name>A0ABQ9XJW1_9EUKA</name>
<evidence type="ECO:0000313" key="2">
    <source>
        <dbReference type="Proteomes" id="UP001281761"/>
    </source>
</evidence>